<evidence type="ECO:0000313" key="5">
    <source>
        <dbReference type="Proteomes" id="UP000065261"/>
    </source>
</evidence>
<keyword evidence="2 4" id="KW-0808">Transferase</keyword>
<dbReference type="OrthoDB" id="8634103at2"/>
<dbReference type="Gene3D" id="1.20.1050.10">
    <property type="match status" value="1"/>
</dbReference>
<dbReference type="PATRIC" id="fig|1315283.4.peg.2616"/>
<dbReference type="Proteomes" id="UP000065261">
    <property type="component" value="Chromosome I"/>
</dbReference>
<protein>
    <recommendedName>
        <fullName evidence="1">glutathione transferase</fullName>
        <ecNumber evidence="1">2.5.1.18</ecNumber>
    </recommendedName>
</protein>
<dbReference type="SUPFAM" id="SSF52833">
    <property type="entry name" value="Thioredoxin-like"/>
    <property type="match status" value="1"/>
</dbReference>
<dbReference type="InterPro" id="IPR004045">
    <property type="entry name" value="Glutathione_S-Trfase_N"/>
</dbReference>
<evidence type="ECO:0000256" key="1">
    <source>
        <dbReference type="ARBA" id="ARBA00012452"/>
    </source>
</evidence>
<dbReference type="GO" id="GO:0043295">
    <property type="term" value="F:glutathione binding"/>
    <property type="evidence" value="ECO:0007669"/>
    <property type="project" value="TreeGrafter"/>
</dbReference>
<dbReference type="EC" id="2.5.1.18" evidence="1"/>
<dbReference type="PROSITE" id="PS50404">
    <property type="entry name" value="GST_NTER"/>
    <property type="match status" value="1"/>
</dbReference>
<dbReference type="GO" id="GO:0005737">
    <property type="term" value="C:cytoplasm"/>
    <property type="evidence" value="ECO:0007669"/>
    <property type="project" value="TreeGrafter"/>
</dbReference>
<dbReference type="PANTHER" id="PTHR43900:SF3">
    <property type="entry name" value="GLUTATHIONE S-TRANSFERASE RHO"/>
    <property type="match status" value="1"/>
</dbReference>
<accession>A0A0U2V8D5</accession>
<dbReference type="RefSeq" id="WP_058374107.1">
    <property type="nucleotide sequence ID" value="NZ_CP011034.1"/>
</dbReference>
<dbReference type="InterPro" id="IPR036249">
    <property type="entry name" value="Thioredoxin-like_sf"/>
</dbReference>
<proteinExistence type="predicted"/>
<reference evidence="4 5" key="1">
    <citation type="submission" date="2015-03" db="EMBL/GenBank/DDBJ databases">
        <authorList>
            <person name="Murphy D."/>
        </authorList>
    </citation>
    <scope>NUCLEOTIDE SEQUENCE [LARGE SCALE GENOMIC DNA]</scope>
    <source>
        <strain evidence="4 5">KMM 520</strain>
    </source>
</reference>
<dbReference type="CDD" id="cd00570">
    <property type="entry name" value="GST_N_family"/>
    <property type="match status" value="1"/>
</dbReference>
<dbReference type="EMBL" id="CP011034">
    <property type="protein sequence ID" value="ALS34029.1"/>
    <property type="molecule type" value="Genomic_DNA"/>
</dbReference>
<sequence length="192" mass="22139">MQLFGSVTSPYVRRVRIWALENNCDLEFINLDIFSAQDRPTMVSKNPARKIPILVDGNLTLSDSNSILRYLLEKTAQPKLTWPQEHLLTTINACNDSLVEMLLCQRSGFDTQSDALFFNLQNERIVETLHFLNDHLTDDEFKGCEYLNISLYCLLDWICFRELTDISQHSALVAFYEQYGQRQAAINTSPSH</sequence>
<dbReference type="KEGG" id="ptn:PTRA_a2999"/>
<organism evidence="4">
    <name type="scientific">Pseudoalteromonas translucida KMM 520</name>
    <dbReference type="NCBI Taxonomy" id="1315283"/>
    <lineage>
        <taxon>Bacteria</taxon>
        <taxon>Pseudomonadati</taxon>
        <taxon>Pseudomonadota</taxon>
        <taxon>Gammaproteobacteria</taxon>
        <taxon>Alteromonadales</taxon>
        <taxon>Pseudoalteromonadaceae</taxon>
        <taxon>Pseudoalteromonas</taxon>
    </lineage>
</organism>
<dbReference type="AlphaFoldDB" id="A0A0U2V8D5"/>
<name>A0A0U2V8D5_9GAMM</name>
<feature type="domain" description="GST N-terminal" evidence="3">
    <location>
        <begin position="1"/>
        <end position="79"/>
    </location>
</feature>
<evidence type="ECO:0000256" key="2">
    <source>
        <dbReference type="ARBA" id="ARBA00022679"/>
    </source>
</evidence>
<dbReference type="PANTHER" id="PTHR43900">
    <property type="entry name" value="GLUTATHIONE S-TRANSFERASE RHO"/>
    <property type="match status" value="1"/>
</dbReference>
<dbReference type="Gene3D" id="3.40.30.10">
    <property type="entry name" value="Glutaredoxin"/>
    <property type="match status" value="1"/>
</dbReference>
<gene>
    <name evidence="4" type="primary">gst</name>
    <name evidence="4" type="ORF">PTRA_a2999</name>
</gene>
<evidence type="ECO:0000313" key="4">
    <source>
        <dbReference type="EMBL" id="ALS34029.1"/>
    </source>
</evidence>
<evidence type="ECO:0000259" key="3">
    <source>
        <dbReference type="PROSITE" id="PS50404"/>
    </source>
</evidence>
<dbReference type="GO" id="GO:0004364">
    <property type="term" value="F:glutathione transferase activity"/>
    <property type="evidence" value="ECO:0007669"/>
    <property type="project" value="UniProtKB-EC"/>
</dbReference>
<dbReference type="Pfam" id="PF13417">
    <property type="entry name" value="GST_N_3"/>
    <property type="match status" value="1"/>
</dbReference>